<evidence type="ECO:0000313" key="1">
    <source>
        <dbReference type="EMBL" id="WMV18442.1"/>
    </source>
</evidence>
<name>A0AAF0TFG6_SOLVR</name>
<gene>
    <name evidence="1" type="ORF">MTR67_011827</name>
</gene>
<dbReference type="Proteomes" id="UP001234989">
    <property type="component" value="Chromosome 3"/>
</dbReference>
<organism evidence="1 2">
    <name type="scientific">Solanum verrucosum</name>
    <dbReference type="NCBI Taxonomy" id="315347"/>
    <lineage>
        <taxon>Eukaryota</taxon>
        <taxon>Viridiplantae</taxon>
        <taxon>Streptophyta</taxon>
        <taxon>Embryophyta</taxon>
        <taxon>Tracheophyta</taxon>
        <taxon>Spermatophyta</taxon>
        <taxon>Magnoliopsida</taxon>
        <taxon>eudicotyledons</taxon>
        <taxon>Gunneridae</taxon>
        <taxon>Pentapetalae</taxon>
        <taxon>asterids</taxon>
        <taxon>lamiids</taxon>
        <taxon>Solanales</taxon>
        <taxon>Solanaceae</taxon>
        <taxon>Solanoideae</taxon>
        <taxon>Solaneae</taxon>
        <taxon>Solanum</taxon>
    </lineage>
</organism>
<proteinExistence type="predicted"/>
<dbReference type="EMBL" id="CP133614">
    <property type="protein sequence ID" value="WMV18442.1"/>
    <property type="molecule type" value="Genomic_DNA"/>
</dbReference>
<evidence type="ECO:0000313" key="2">
    <source>
        <dbReference type="Proteomes" id="UP001234989"/>
    </source>
</evidence>
<keyword evidence="2" id="KW-1185">Reference proteome</keyword>
<protein>
    <submittedName>
        <fullName evidence="1">Uncharacterized protein</fullName>
    </submittedName>
</protein>
<accession>A0AAF0TFG6</accession>
<reference evidence="1" key="1">
    <citation type="submission" date="2023-08" db="EMBL/GenBank/DDBJ databases">
        <title>A de novo genome assembly of Solanum verrucosum Schlechtendal, a Mexican diploid species geographically isolated from the other diploid A-genome species in potato relatives.</title>
        <authorList>
            <person name="Hosaka K."/>
        </authorList>
    </citation>
    <scope>NUCLEOTIDE SEQUENCE</scope>
    <source>
        <tissue evidence="1">Young leaves</tissue>
    </source>
</reference>
<sequence>MTYEMFMFLIYKYCLKVKRKNGKFTFDGLKVVLSMDGGMGCHSHIAQYCLKVKRKNGKFTFGGLKVVLSMDGGMGCHSHIAQV</sequence>
<dbReference type="AlphaFoldDB" id="A0AAF0TFG6"/>